<dbReference type="EMBL" id="KQ086095">
    <property type="protein sequence ID" value="KLO08353.1"/>
    <property type="molecule type" value="Genomic_DNA"/>
</dbReference>
<gene>
    <name evidence="1" type="ORF">SCHPADRAFT_612731</name>
</gene>
<protein>
    <submittedName>
        <fullName evidence="1">Uncharacterized protein</fullName>
    </submittedName>
</protein>
<evidence type="ECO:0000313" key="1">
    <source>
        <dbReference type="EMBL" id="KLO08353.1"/>
    </source>
</evidence>
<dbReference type="Gene3D" id="1.20.1280.50">
    <property type="match status" value="1"/>
</dbReference>
<proteinExistence type="predicted"/>
<sequence>MATSTIAPSRASCFIEQLPVEVMLHVFALITNEFDPLRQEPSIDVGDCNPWAKDLRNKKALNRVCKRWYDIATPALYDRIYLYRIGQLVALVRVLEESTSGGERAGYGPLVHHIHGRLLVIRRWEAVYLKHIVRLLGICKSARSLSWGAIWKRPKDGLVPMLDGQLHASLVTLHSINDELFTQTYVFAKPET</sequence>
<dbReference type="OrthoDB" id="3258555at2759"/>
<dbReference type="InParanoid" id="A0A0H2RFN0"/>
<accession>A0A0H2RFN0</accession>
<reference evidence="1 2" key="1">
    <citation type="submission" date="2015-04" db="EMBL/GenBank/DDBJ databases">
        <title>Complete genome sequence of Schizopora paradoxa KUC8140, a cosmopolitan wood degrader in East Asia.</title>
        <authorList>
            <consortium name="DOE Joint Genome Institute"/>
            <person name="Min B."/>
            <person name="Park H."/>
            <person name="Jang Y."/>
            <person name="Kim J.-J."/>
            <person name="Kim K.H."/>
            <person name="Pangilinan J."/>
            <person name="Lipzen A."/>
            <person name="Riley R."/>
            <person name="Grigoriev I.V."/>
            <person name="Spatafora J.W."/>
            <person name="Choi I.-G."/>
        </authorList>
    </citation>
    <scope>NUCLEOTIDE SEQUENCE [LARGE SCALE GENOMIC DNA]</scope>
    <source>
        <strain evidence="1 2">KUC8140</strain>
    </source>
</reference>
<name>A0A0H2RFN0_9AGAM</name>
<dbReference type="Proteomes" id="UP000053477">
    <property type="component" value="Unassembled WGS sequence"/>
</dbReference>
<evidence type="ECO:0000313" key="2">
    <source>
        <dbReference type="Proteomes" id="UP000053477"/>
    </source>
</evidence>
<keyword evidence="2" id="KW-1185">Reference proteome</keyword>
<organism evidence="1 2">
    <name type="scientific">Schizopora paradoxa</name>
    <dbReference type="NCBI Taxonomy" id="27342"/>
    <lineage>
        <taxon>Eukaryota</taxon>
        <taxon>Fungi</taxon>
        <taxon>Dikarya</taxon>
        <taxon>Basidiomycota</taxon>
        <taxon>Agaricomycotina</taxon>
        <taxon>Agaricomycetes</taxon>
        <taxon>Hymenochaetales</taxon>
        <taxon>Schizoporaceae</taxon>
        <taxon>Schizopora</taxon>
    </lineage>
</organism>
<dbReference type="AlphaFoldDB" id="A0A0H2RFN0"/>